<gene>
    <name evidence="2" type="ORF">GPA24_19535</name>
</gene>
<dbReference type="RefSeq" id="WP_169204175.1">
    <property type="nucleotide sequence ID" value="NZ_WTVP01000101.1"/>
</dbReference>
<keyword evidence="1" id="KW-0472">Membrane</keyword>
<sequence>MLILKLRRARVRKDGARSVVPLVRTKSRKYGPVLDEKALSVKTDWLVTGANASGKSRWLGRLYGDAVGVWRDRPAVYLRAVTPLGAWGDDERVQKWCAGRGEDWRKLRAWERTDRLLAWIEDTRAVVLLDDAHLVSGRKLDVCVRAVRAAGRVVTSASAEGRIPITLRLAIQQREPERVFLDSEAPYDVTAVLAWMIAVIATAAGAWPVAAVVGGLHLLGRGARSARQS</sequence>
<organism evidence="2 3">
    <name type="scientific">Aromatoleum bremense</name>
    <dbReference type="NCBI Taxonomy" id="76115"/>
    <lineage>
        <taxon>Bacteria</taxon>
        <taxon>Pseudomonadati</taxon>
        <taxon>Pseudomonadota</taxon>
        <taxon>Betaproteobacteria</taxon>
        <taxon>Rhodocyclales</taxon>
        <taxon>Rhodocyclaceae</taxon>
        <taxon>Aromatoleum</taxon>
    </lineage>
</organism>
<dbReference type="EMBL" id="WTVP01000101">
    <property type="protein sequence ID" value="NMG17682.1"/>
    <property type="molecule type" value="Genomic_DNA"/>
</dbReference>
<evidence type="ECO:0000313" key="3">
    <source>
        <dbReference type="Proteomes" id="UP000633943"/>
    </source>
</evidence>
<accession>A0ABX1P0B7</accession>
<feature type="transmembrane region" description="Helical" evidence="1">
    <location>
        <begin position="192"/>
        <end position="219"/>
    </location>
</feature>
<evidence type="ECO:0008006" key="4">
    <source>
        <dbReference type="Google" id="ProtNLM"/>
    </source>
</evidence>
<protein>
    <recommendedName>
        <fullName evidence="4">ATP-binding protein</fullName>
    </recommendedName>
</protein>
<comment type="caution">
    <text evidence="2">The sequence shown here is derived from an EMBL/GenBank/DDBJ whole genome shotgun (WGS) entry which is preliminary data.</text>
</comment>
<dbReference type="InterPro" id="IPR027417">
    <property type="entry name" value="P-loop_NTPase"/>
</dbReference>
<evidence type="ECO:0000313" key="2">
    <source>
        <dbReference type="EMBL" id="NMG17682.1"/>
    </source>
</evidence>
<evidence type="ECO:0000256" key="1">
    <source>
        <dbReference type="SAM" id="Phobius"/>
    </source>
</evidence>
<keyword evidence="1" id="KW-1133">Transmembrane helix</keyword>
<dbReference type="Gene3D" id="3.40.50.300">
    <property type="entry name" value="P-loop containing nucleotide triphosphate hydrolases"/>
    <property type="match status" value="1"/>
</dbReference>
<name>A0ABX1P0B7_9RHOO</name>
<reference evidence="2 3" key="1">
    <citation type="submission" date="2019-12" db="EMBL/GenBank/DDBJ databases">
        <title>Comparative genomics gives insights into the taxonomy of the Azoarcus-Aromatoleum group and reveals separate origins of nif in the plant-associated Azoarcus and non-plant-associated Aromatoleum sub-groups.</title>
        <authorList>
            <person name="Lafos M."/>
            <person name="Maluk M."/>
            <person name="Batista M."/>
            <person name="Junghare M."/>
            <person name="Carmona M."/>
            <person name="Faoro H."/>
            <person name="Cruz L.M."/>
            <person name="Battistoni F."/>
            <person name="De Souza E."/>
            <person name="Pedrosa F."/>
            <person name="Chen W.-M."/>
            <person name="Poole P.S."/>
            <person name="Dixon R.A."/>
            <person name="James E.K."/>
        </authorList>
    </citation>
    <scope>NUCLEOTIDE SEQUENCE [LARGE SCALE GENOMIC DNA]</scope>
    <source>
        <strain evidence="2 3">PbN1</strain>
    </source>
</reference>
<dbReference type="Proteomes" id="UP000633943">
    <property type="component" value="Unassembled WGS sequence"/>
</dbReference>
<keyword evidence="1" id="KW-0812">Transmembrane</keyword>
<keyword evidence="3" id="KW-1185">Reference proteome</keyword>
<proteinExistence type="predicted"/>